<accession>A0A3R7Y877</accession>
<sequence length="683" mass="74848">MGRHPEDFGIHLHRLFADDSPTFELLIRQRLLHRWLRTTWGGSASLDQLYTKSFGHKMTRDSVVELFRALQYSDTFEPTVTATDDEFSLSRVDLELVVVLAEVLVAAHSPLYFSSDAAVHVYEESLPLIQEIHKTSIEGDALVPGGAQPLNSPEILGLLAQFGAVGFVFTLLPALNYPIFNVYLQMEGYQTASYGVLVSMGWSFKVVFGMLSDCVPIFGYRRKSWMVLGWSVCFVCLAIMASLPIGAPYCNRKLSSYCGTPLANVPLAELRSHFNLHAPDQGSLFIILSMLVSVGYVIAECASDAMIIKYAQREPLATRGRVQTAAFTTRYLCGLPALAVTAFGLNGIQYNGTFSFSLSPNVPYALCLVPCLLACVAVVVVVQEDPTTASPSTIITVASWWQGFWALLQRQAMWQVCIFKFVNGFFRTITATPLNPIKSTWAHVTPLTDAVSTMVGTALFCSALAIVGRYGLHWNWRWSLVVANLSILVLDATVMLCTTWNVVRNQWFFAGVTMFEQIPNGMIMIIGSFCAVEMADVGTEGATYGLLTSLANLTYPLSAAVYNYVDSFFKVSQNDIKTDSNAVRWDVTTVYAISYGCKLVALVPLVLLPSQKPQLQALKRRGGHSRVAGAVVLLVCACSLTFSLASNCFAVFPSTKCFRIAGGNGVVGPDGYCVQSVEIKRAT</sequence>
<feature type="transmembrane region" description="Helical" evidence="7">
    <location>
        <begin position="284"/>
        <end position="308"/>
    </location>
</feature>
<evidence type="ECO:0000256" key="6">
    <source>
        <dbReference type="ARBA" id="ARBA00023136"/>
    </source>
</evidence>
<evidence type="ECO:0000256" key="1">
    <source>
        <dbReference type="ARBA" id="ARBA00004141"/>
    </source>
</evidence>
<keyword evidence="6 7" id="KW-0472">Membrane</keyword>
<feature type="transmembrane region" description="Helical" evidence="7">
    <location>
        <begin position="362"/>
        <end position="382"/>
    </location>
</feature>
<comment type="similarity">
    <text evidence="2">Belongs to the major facilitator superfamily. Folate-biopterin transporter (TC 2.A.71) family.</text>
</comment>
<evidence type="ECO:0000256" key="4">
    <source>
        <dbReference type="ARBA" id="ARBA00022692"/>
    </source>
</evidence>
<feature type="transmembrane region" description="Helical" evidence="7">
    <location>
        <begin position="158"/>
        <end position="180"/>
    </location>
</feature>
<evidence type="ECO:0000256" key="2">
    <source>
        <dbReference type="ARBA" id="ARBA00007015"/>
    </source>
</evidence>
<keyword evidence="3" id="KW-0813">Transport</keyword>
<keyword evidence="9" id="KW-1185">Reference proteome</keyword>
<dbReference type="InterPro" id="IPR039309">
    <property type="entry name" value="BT1"/>
</dbReference>
<feature type="transmembrane region" description="Helical" evidence="7">
    <location>
        <begin position="329"/>
        <end position="350"/>
    </location>
</feature>
<reference evidence="8" key="1">
    <citation type="submission" date="2018-07" db="EMBL/GenBank/DDBJ databases">
        <title>Annotation of Aphanomyces astaci genome assembly.</title>
        <authorList>
            <person name="Studholme D.J."/>
        </authorList>
    </citation>
    <scope>NUCLEOTIDE SEQUENCE [LARGE SCALE GENOMIC DNA]</scope>
    <source>
        <strain evidence="8">Pc</strain>
    </source>
</reference>
<organism evidence="8 9">
    <name type="scientific">Aphanomyces astaci</name>
    <name type="common">Crayfish plague agent</name>
    <dbReference type="NCBI Taxonomy" id="112090"/>
    <lineage>
        <taxon>Eukaryota</taxon>
        <taxon>Sar</taxon>
        <taxon>Stramenopiles</taxon>
        <taxon>Oomycota</taxon>
        <taxon>Saprolegniomycetes</taxon>
        <taxon>Saprolegniales</taxon>
        <taxon>Verrucalvaceae</taxon>
        <taxon>Aphanomyces</taxon>
    </lineage>
</organism>
<dbReference type="GO" id="GO:0016020">
    <property type="term" value="C:membrane"/>
    <property type="evidence" value="ECO:0007669"/>
    <property type="project" value="UniProtKB-SubCell"/>
</dbReference>
<feature type="transmembrane region" description="Helical" evidence="7">
    <location>
        <begin position="627"/>
        <end position="652"/>
    </location>
</feature>
<evidence type="ECO:0000256" key="3">
    <source>
        <dbReference type="ARBA" id="ARBA00022448"/>
    </source>
</evidence>
<dbReference type="Pfam" id="PF03092">
    <property type="entry name" value="BT1"/>
    <property type="match status" value="1"/>
</dbReference>
<dbReference type="InterPro" id="IPR036259">
    <property type="entry name" value="MFS_trans_sf"/>
</dbReference>
<keyword evidence="4 7" id="KW-0812">Transmembrane</keyword>
<feature type="transmembrane region" description="Helical" evidence="7">
    <location>
        <begin position="544"/>
        <end position="565"/>
    </location>
</feature>
<comment type="caution">
    <text evidence="8">The sequence shown here is derived from an EMBL/GenBank/DDBJ whole genome shotgun (WGS) entry which is preliminary data.</text>
</comment>
<comment type="subcellular location">
    <subcellularLocation>
        <location evidence="1">Membrane</location>
        <topology evidence="1">Multi-pass membrane protein</topology>
    </subcellularLocation>
</comment>
<evidence type="ECO:0000313" key="9">
    <source>
        <dbReference type="Proteomes" id="UP000284702"/>
    </source>
</evidence>
<dbReference type="PANTHER" id="PTHR31585">
    <property type="entry name" value="FOLATE-BIOPTERIN TRANSPORTER 1, CHLOROPLASTIC"/>
    <property type="match status" value="1"/>
</dbReference>
<feature type="transmembrane region" description="Helical" evidence="7">
    <location>
        <begin position="507"/>
        <end position="532"/>
    </location>
</feature>
<dbReference type="PANTHER" id="PTHR31585:SF5">
    <property type="entry name" value="RNA-BINDING S4 DOMAIN-CONTAINING PROTEIN"/>
    <property type="match status" value="1"/>
</dbReference>
<dbReference type="VEuPathDB" id="FungiDB:H257_06799"/>
<feature type="transmembrane region" description="Helical" evidence="7">
    <location>
        <begin position="227"/>
        <end position="247"/>
    </location>
</feature>
<evidence type="ECO:0000313" key="8">
    <source>
        <dbReference type="EMBL" id="RQM23355.1"/>
    </source>
</evidence>
<evidence type="ECO:0000256" key="7">
    <source>
        <dbReference type="SAM" id="Phobius"/>
    </source>
</evidence>
<evidence type="ECO:0008006" key="10">
    <source>
        <dbReference type="Google" id="ProtNLM"/>
    </source>
</evidence>
<keyword evidence="5 7" id="KW-1133">Transmembrane helix</keyword>
<feature type="transmembrane region" description="Helical" evidence="7">
    <location>
        <begin position="450"/>
        <end position="468"/>
    </location>
</feature>
<evidence type="ECO:0000256" key="5">
    <source>
        <dbReference type="ARBA" id="ARBA00022989"/>
    </source>
</evidence>
<dbReference type="SUPFAM" id="SSF103473">
    <property type="entry name" value="MFS general substrate transporter"/>
    <property type="match status" value="1"/>
</dbReference>
<feature type="transmembrane region" description="Helical" evidence="7">
    <location>
        <begin position="480"/>
        <end position="501"/>
    </location>
</feature>
<gene>
    <name evidence="8" type="ORF">B5M09_007497</name>
</gene>
<proteinExistence type="inferred from homology"/>
<dbReference type="Proteomes" id="UP000284702">
    <property type="component" value="Unassembled WGS sequence"/>
</dbReference>
<feature type="transmembrane region" description="Helical" evidence="7">
    <location>
        <begin position="585"/>
        <end position="607"/>
    </location>
</feature>
<dbReference type="AlphaFoldDB" id="A0A3R7Y877"/>
<dbReference type="Gene3D" id="1.20.1250.20">
    <property type="entry name" value="MFS general substrate transporter like domains"/>
    <property type="match status" value="1"/>
</dbReference>
<dbReference type="EMBL" id="MZMZ02002978">
    <property type="protein sequence ID" value="RQM23355.1"/>
    <property type="molecule type" value="Genomic_DNA"/>
</dbReference>
<name>A0A3R7Y877_APHAT</name>
<protein>
    <recommendedName>
        <fullName evidence="10">Transmembrane protein</fullName>
    </recommendedName>
</protein>